<dbReference type="InterPro" id="IPR029058">
    <property type="entry name" value="AB_hydrolase_fold"/>
</dbReference>
<evidence type="ECO:0000313" key="2">
    <source>
        <dbReference type="EMBL" id="AEA24884.1"/>
    </source>
</evidence>
<accession>F4CJD2</accession>
<sequence length="371" mass="39546">MNRGGPSGDPATGRPDSTCPVRLCQASQPGWGTCPVAERPWRDVVGHGVVRSGIPKKEQPTVSAAVPAASTSAAQRSDTGVPAWFTDAVATEAEPGEVRVDGVDVRYRAWGPPGDGLVLVHGGAAHARWWDHIGPLLARPDGRRVVAVDLSGHGDSGRRSAGYALSSWADEVMAVAEASGTGPMPVVIGHSMGGMVALVAAQRHGEQLAGAVVVDTPVREQTPEETAARERRAFGPLRVYPTREDALSHFRLVPDQDSELPYVVRHIAEHSLRPVEGGWSWKFDPAMFARTAMAPGDLAVPGCRVALFRAEHGLVPADMGEMIVDRLGRGVPLIEIPTAAHHVMVDEPIALVTGLRALLADWRHSRAHRQP</sequence>
<dbReference type="Gene3D" id="3.40.50.1820">
    <property type="entry name" value="alpha/beta hydrolase"/>
    <property type="match status" value="1"/>
</dbReference>
<reference evidence="2 3" key="1">
    <citation type="journal article" date="2011" name="J. Bacteriol.">
        <title>Genome sequence of the 1,4-dioxane-degrading Pseudonocardia dioxanivorans strain CB1190.</title>
        <authorList>
            <person name="Sales C.M."/>
            <person name="Mahendra S."/>
            <person name="Grostern A."/>
            <person name="Parales R.E."/>
            <person name="Goodwin L.A."/>
            <person name="Woyke T."/>
            <person name="Nolan M."/>
            <person name="Lapidus A."/>
            <person name="Chertkov O."/>
            <person name="Ovchinnikova G."/>
            <person name="Sczyrba A."/>
            <person name="Alvarez-Cohen L."/>
        </authorList>
    </citation>
    <scope>NUCLEOTIDE SEQUENCE [LARGE SCALE GENOMIC DNA]</scope>
    <source>
        <strain evidence="3">ATCC 55486 / DSM 44775 / JCM 13855 / CB1190</strain>
    </source>
</reference>
<proteinExistence type="predicted"/>
<dbReference type="GO" id="GO:0016787">
    <property type="term" value="F:hydrolase activity"/>
    <property type="evidence" value="ECO:0007669"/>
    <property type="project" value="UniProtKB-KW"/>
</dbReference>
<keyword evidence="3" id="KW-1185">Reference proteome</keyword>
<dbReference type="SUPFAM" id="SSF53474">
    <property type="entry name" value="alpha/beta-Hydrolases"/>
    <property type="match status" value="1"/>
</dbReference>
<dbReference type="Proteomes" id="UP000007809">
    <property type="component" value="Chromosome"/>
</dbReference>
<dbReference type="GO" id="GO:0016020">
    <property type="term" value="C:membrane"/>
    <property type="evidence" value="ECO:0007669"/>
    <property type="project" value="TreeGrafter"/>
</dbReference>
<dbReference type="PANTHER" id="PTHR43798">
    <property type="entry name" value="MONOACYLGLYCEROL LIPASE"/>
    <property type="match status" value="1"/>
</dbReference>
<dbReference type="InterPro" id="IPR050266">
    <property type="entry name" value="AB_hydrolase_sf"/>
</dbReference>
<dbReference type="HOGENOM" id="CLU_020336_13_5_11"/>
<evidence type="ECO:0000259" key="1">
    <source>
        <dbReference type="Pfam" id="PF00561"/>
    </source>
</evidence>
<feature type="domain" description="AB hydrolase-1" evidence="1">
    <location>
        <begin position="117"/>
        <end position="228"/>
    </location>
</feature>
<dbReference type="InterPro" id="IPR000073">
    <property type="entry name" value="AB_hydrolase_1"/>
</dbReference>
<keyword evidence="2" id="KW-0378">Hydrolase</keyword>
<dbReference type="KEGG" id="pdx:Psed_2682"/>
<protein>
    <submittedName>
        <fullName evidence="2">Alpha/beta hydrolase fold protein</fullName>
    </submittedName>
</protein>
<gene>
    <name evidence="2" type="ordered locus">Psed_2682</name>
</gene>
<dbReference type="OrthoDB" id="2987348at2"/>
<dbReference type="AlphaFoldDB" id="F4CJD2"/>
<name>F4CJD2_PSEUX</name>
<organism evidence="2 3">
    <name type="scientific">Pseudonocardia dioxanivorans (strain ATCC 55486 / DSM 44775 / JCM 13855 / CB1190)</name>
    <dbReference type="NCBI Taxonomy" id="675635"/>
    <lineage>
        <taxon>Bacteria</taxon>
        <taxon>Bacillati</taxon>
        <taxon>Actinomycetota</taxon>
        <taxon>Actinomycetes</taxon>
        <taxon>Pseudonocardiales</taxon>
        <taxon>Pseudonocardiaceae</taxon>
        <taxon>Pseudonocardia</taxon>
    </lineage>
</organism>
<dbReference type="EMBL" id="CP002593">
    <property type="protein sequence ID" value="AEA24884.1"/>
    <property type="molecule type" value="Genomic_DNA"/>
</dbReference>
<dbReference type="eggNOG" id="COG2267">
    <property type="taxonomic scope" value="Bacteria"/>
</dbReference>
<dbReference type="Pfam" id="PF00561">
    <property type="entry name" value="Abhydrolase_1"/>
    <property type="match status" value="1"/>
</dbReference>
<evidence type="ECO:0000313" key="3">
    <source>
        <dbReference type="Proteomes" id="UP000007809"/>
    </source>
</evidence>
<dbReference type="PANTHER" id="PTHR43798:SF33">
    <property type="entry name" value="HYDROLASE, PUTATIVE (AFU_ORTHOLOGUE AFUA_2G14860)-RELATED"/>
    <property type="match status" value="1"/>
</dbReference>
<dbReference type="STRING" id="675635.Psed_2682"/>